<keyword evidence="2" id="KW-1185">Reference proteome</keyword>
<organism evidence="1 2">
    <name type="scientific">Roridomyces roridus</name>
    <dbReference type="NCBI Taxonomy" id="1738132"/>
    <lineage>
        <taxon>Eukaryota</taxon>
        <taxon>Fungi</taxon>
        <taxon>Dikarya</taxon>
        <taxon>Basidiomycota</taxon>
        <taxon>Agaricomycotina</taxon>
        <taxon>Agaricomycetes</taxon>
        <taxon>Agaricomycetidae</taxon>
        <taxon>Agaricales</taxon>
        <taxon>Marasmiineae</taxon>
        <taxon>Mycenaceae</taxon>
        <taxon>Roridomyces</taxon>
    </lineage>
</organism>
<gene>
    <name evidence="1" type="ORF">FB45DRAFT_1116524</name>
</gene>
<protein>
    <recommendedName>
        <fullName evidence="3">F-box domain-containing protein</fullName>
    </recommendedName>
</protein>
<proteinExistence type="predicted"/>
<dbReference type="SUPFAM" id="SSF52047">
    <property type="entry name" value="RNI-like"/>
    <property type="match status" value="1"/>
</dbReference>
<dbReference type="AlphaFoldDB" id="A0AAD7FV60"/>
<dbReference type="Gene3D" id="3.80.10.10">
    <property type="entry name" value="Ribonuclease Inhibitor"/>
    <property type="match status" value="1"/>
</dbReference>
<accession>A0AAD7FV60</accession>
<dbReference type="Proteomes" id="UP001221142">
    <property type="component" value="Unassembled WGS sequence"/>
</dbReference>
<name>A0AAD7FV60_9AGAR</name>
<sequence>MSSHERVPNELWLAIFELLPCESVKQLFSSDRRFSTISRGLLFSQLALKHIRPDENLPSAKYIQFTLDRLDFWSSDEIAPLVRHCTITPWTARWRETGPDVARLESDRAEPSSCTPLLAAFIERLGRFTNLQMLYARHVVFSQPTLAALCRLPCLDNVTMDQCGVGGEYIDTEGLHLRTSRFVYRDEWRGSGTGLQLWVPLLHPDHLRELKISGFPVFATMPPGPPFPNVYKLTARLCCLTASEVLAALSRFPAVRVLDFESFTGSSLGEASDASEATRVLPLLEKFKGDYQLLPLLPGRPTLKHLVIDNCAPTELAKALHGMASGDHIVSLHATLDSTLREMAFKTVCRSLPNLVDLHIEIQTEITEGEYEGRYIHRATDFFFTLADTAFRADPWKPIRVLTWRPHLVHTPPPLCAPLVHAVARTRRTHF</sequence>
<comment type="caution">
    <text evidence="1">The sequence shown here is derived from an EMBL/GenBank/DDBJ whole genome shotgun (WGS) entry which is preliminary data.</text>
</comment>
<evidence type="ECO:0000313" key="2">
    <source>
        <dbReference type="Proteomes" id="UP001221142"/>
    </source>
</evidence>
<reference evidence="1" key="1">
    <citation type="submission" date="2023-03" db="EMBL/GenBank/DDBJ databases">
        <title>Massive genome expansion in bonnet fungi (Mycena s.s.) driven by repeated elements and novel gene families across ecological guilds.</title>
        <authorList>
            <consortium name="Lawrence Berkeley National Laboratory"/>
            <person name="Harder C.B."/>
            <person name="Miyauchi S."/>
            <person name="Viragh M."/>
            <person name="Kuo A."/>
            <person name="Thoen E."/>
            <person name="Andreopoulos B."/>
            <person name="Lu D."/>
            <person name="Skrede I."/>
            <person name="Drula E."/>
            <person name="Henrissat B."/>
            <person name="Morin E."/>
            <person name="Kohler A."/>
            <person name="Barry K."/>
            <person name="LaButti K."/>
            <person name="Morin E."/>
            <person name="Salamov A."/>
            <person name="Lipzen A."/>
            <person name="Mereny Z."/>
            <person name="Hegedus B."/>
            <person name="Baldrian P."/>
            <person name="Stursova M."/>
            <person name="Weitz H."/>
            <person name="Taylor A."/>
            <person name="Grigoriev I.V."/>
            <person name="Nagy L.G."/>
            <person name="Martin F."/>
            <person name="Kauserud H."/>
        </authorList>
    </citation>
    <scope>NUCLEOTIDE SEQUENCE</scope>
    <source>
        <strain evidence="1">9284</strain>
    </source>
</reference>
<evidence type="ECO:0008006" key="3">
    <source>
        <dbReference type="Google" id="ProtNLM"/>
    </source>
</evidence>
<evidence type="ECO:0000313" key="1">
    <source>
        <dbReference type="EMBL" id="KAJ7644760.1"/>
    </source>
</evidence>
<dbReference type="EMBL" id="JARKIF010000003">
    <property type="protein sequence ID" value="KAJ7644760.1"/>
    <property type="molecule type" value="Genomic_DNA"/>
</dbReference>
<dbReference type="InterPro" id="IPR032675">
    <property type="entry name" value="LRR_dom_sf"/>
</dbReference>